<feature type="binding site" evidence="8">
    <location>
        <position position="142"/>
    </location>
    <ligand>
        <name>Zn(2+)</name>
        <dbReference type="ChEBI" id="CHEBI:29105"/>
        <note>ligand shared between dimeric partners</note>
    </ligand>
</feature>
<keyword evidence="4 8" id="KW-0479">Metal-binding</keyword>
<dbReference type="AlphaFoldDB" id="A0A0M8MST9"/>
<comment type="function">
    <text evidence="9">Catalyzes the conversion of hemimercaptal, formed from methylglyoxal and glutathione, to S-lactoylglutathione.</text>
</comment>
<sequence>MARSDETASYRFNHTMYRIKDPKASLEFYQDVLGMELIDKMQMEEFTLYFLGYQHQHGVSRSKREGLLELTHNHGSENDPNVSYHTGNSEPRGYGHICVSVANIEEACARFEKLGVKFQKRLTDGKMKNIAFILDPDGYWVEIIQQE</sequence>
<dbReference type="VEuPathDB" id="FungiDB:Malapachy_1488"/>
<evidence type="ECO:0000256" key="8">
    <source>
        <dbReference type="PIRSR" id="PIRSR604361-3"/>
    </source>
</evidence>
<feature type="binding site" evidence="8">
    <location>
        <position position="96"/>
    </location>
    <ligand>
        <name>Zn(2+)</name>
        <dbReference type="ChEBI" id="CHEBI:29105"/>
        <note>ligand shared between dimeric partners</note>
    </ligand>
</feature>
<proteinExistence type="inferred from homology"/>
<dbReference type="InterPro" id="IPR004360">
    <property type="entry name" value="Glyas_Fos-R_dOase_dom"/>
</dbReference>
<dbReference type="PROSITE" id="PS00934">
    <property type="entry name" value="GLYOXALASE_I_1"/>
    <property type="match status" value="1"/>
</dbReference>
<dbReference type="Proteomes" id="UP000037751">
    <property type="component" value="Unassembled WGS sequence"/>
</dbReference>
<dbReference type="GO" id="GO:0046872">
    <property type="term" value="F:metal ion binding"/>
    <property type="evidence" value="ECO:0007669"/>
    <property type="project" value="UniProtKB-UniRule"/>
</dbReference>
<dbReference type="InterPro" id="IPR029068">
    <property type="entry name" value="Glyas_Bleomycin-R_OHBP_Dase"/>
</dbReference>
<dbReference type="Gene3D" id="3.10.180.10">
    <property type="entry name" value="2,3-Dihydroxybiphenyl 1,2-Dioxygenase, domain 1"/>
    <property type="match status" value="1"/>
</dbReference>
<feature type="binding site" evidence="8">
    <location>
        <position position="69"/>
    </location>
    <ligand>
        <name>Zn(2+)</name>
        <dbReference type="ChEBI" id="CHEBI:29105"/>
        <note>ligand shared between dimeric partners</note>
    </ligand>
</feature>
<comment type="caution">
    <text evidence="11">The sequence shown here is derived from an EMBL/GenBank/DDBJ whole genome shotgun (WGS) entry which is preliminary data.</text>
</comment>
<evidence type="ECO:0000256" key="9">
    <source>
        <dbReference type="RuleBase" id="RU361179"/>
    </source>
</evidence>
<evidence type="ECO:0000256" key="7">
    <source>
        <dbReference type="PIRSR" id="PIRSR604361-1"/>
    </source>
</evidence>
<dbReference type="NCBIfam" id="TIGR00068">
    <property type="entry name" value="glyox_I"/>
    <property type="match status" value="1"/>
</dbReference>
<dbReference type="Pfam" id="PF00903">
    <property type="entry name" value="Glyoxalase"/>
    <property type="match status" value="1"/>
</dbReference>
<dbReference type="GO" id="GO:0004462">
    <property type="term" value="F:lactoylglutathione lyase activity"/>
    <property type="evidence" value="ECO:0007669"/>
    <property type="project" value="UniProtKB-UniRule"/>
</dbReference>
<evidence type="ECO:0000256" key="5">
    <source>
        <dbReference type="ARBA" id="ARBA00022833"/>
    </source>
</evidence>
<keyword evidence="12" id="KW-1185">Reference proteome</keyword>
<accession>A0A0M8MST9</accession>
<dbReference type="EC" id="4.4.1.5" evidence="3 9"/>
<dbReference type="PANTHER" id="PTHR10374">
    <property type="entry name" value="LACTOYLGLUTATHIONE LYASE GLYOXALASE I"/>
    <property type="match status" value="1"/>
</dbReference>
<evidence type="ECO:0000256" key="2">
    <source>
        <dbReference type="ARBA" id="ARBA00010363"/>
    </source>
</evidence>
<evidence type="ECO:0000259" key="10">
    <source>
        <dbReference type="PROSITE" id="PS51819"/>
    </source>
</evidence>
<evidence type="ECO:0000256" key="3">
    <source>
        <dbReference type="ARBA" id="ARBA00012081"/>
    </source>
</evidence>
<dbReference type="UniPathway" id="UPA00619">
    <property type="reaction ID" value="UER00675"/>
</dbReference>
<dbReference type="STRING" id="77020.A0A0M8MST9"/>
<evidence type="ECO:0000313" key="12">
    <source>
        <dbReference type="Proteomes" id="UP000037751"/>
    </source>
</evidence>
<feature type="active site" description="Proton donor/acceptor" evidence="7">
    <location>
        <position position="142"/>
    </location>
</feature>
<keyword evidence="5 8" id="KW-0862">Zinc</keyword>
<dbReference type="RefSeq" id="XP_017990712.1">
    <property type="nucleotide sequence ID" value="XM_018135992.1"/>
</dbReference>
<name>A0A0M8MST9_9BASI</name>
<dbReference type="CDD" id="cd07233">
    <property type="entry name" value="GlxI_Zn"/>
    <property type="match status" value="1"/>
</dbReference>
<evidence type="ECO:0000313" key="11">
    <source>
        <dbReference type="EMBL" id="KOS13080.1"/>
    </source>
</evidence>
<gene>
    <name evidence="11" type="ORF">Malapachy_1488</name>
</gene>
<feature type="domain" description="VOC" evidence="10">
    <location>
        <begin position="11"/>
        <end position="146"/>
    </location>
</feature>
<dbReference type="InterPro" id="IPR037523">
    <property type="entry name" value="VOC_core"/>
</dbReference>
<comment type="pathway">
    <text evidence="1 9">Secondary metabolite metabolism; methylglyoxal degradation; (R)-lactate from methylglyoxal: step 1/2.</text>
</comment>
<evidence type="ECO:0000256" key="1">
    <source>
        <dbReference type="ARBA" id="ARBA00005008"/>
    </source>
</evidence>
<dbReference type="OrthoDB" id="16820at2759"/>
<comment type="similarity">
    <text evidence="2 9">Belongs to the glyoxalase I family.</text>
</comment>
<organism evidence="11 12">
    <name type="scientific">Malassezia pachydermatis</name>
    <dbReference type="NCBI Taxonomy" id="77020"/>
    <lineage>
        <taxon>Eukaryota</taxon>
        <taxon>Fungi</taxon>
        <taxon>Dikarya</taxon>
        <taxon>Basidiomycota</taxon>
        <taxon>Ustilaginomycotina</taxon>
        <taxon>Malasseziomycetes</taxon>
        <taxon>Malasseziales</taxon>
        <taxon>Malasseziaceae</taxon>
        <taxon>Malassezia</taxon>
    </lineage>
</organism>
<protein>
    <recommendedName>
        <fullName evidence="3 9">Lactoylglutathione lyase</fullName>
        <ecNumber evidence="3 9">4.4.1.5</ecNumber>
    </recommendedName>
    <alternativeName>
        <fullName evidence="9">Glyoxalase I</fullName>
    </alternativeName>
</protein>
<dbReference type="InterPro" id="IPR004361">
    <property type="entry name" value="Glyoxalase_1"/>
</dbReference>
<dbReference type="InterPro" id="IPR018146">
    <property type="entry name" value="Glyoxalase_1_CS"/>
</dbReference>
<dbReference type="PANTHER" id="PTHR10374:SF30">
    <property type="entry name" value="LACTOYLGLUTATHIONE LYASE"/>
    <property type="match status" value="1"/>
</dbReference>
<reference evidence="11 12" key="1">
    <citation type="submission" date="2015-07" db="EMBL/GenBank/DDBJ databases">
        <title>Draft Genome Sequence of Malassezia furfur CBS1878 and Malassezia pachydermatis CBS1879.</title>
        <authorList>
            <person name="Triana S."/>
            <person name="Ohm R."/>
            <person name="Gonzalez A."/>
            <person name="DeCock H."/>
            <person name="Restrepo S."/>
            <person name="Celis A."/>
        </authorList>
    </citation>
    <scope>NUCLEOTIDE SEQUENCE [LARGE SCALE GENOMIC DNA]</scope>
    <source>
        <strain evidence="11 12">CBS 1879</strain>
    </source>
</reference>
<dbReference type="GeneID" id="28727867"/>
<comment type="cofactor">
    <cofactor evidence="8">
        <name>Zn(2+)</name>
        <dbReference type="ChEBI" id="CHEBI:29105"/>
    </cofactor>
    <text evidence="8">Binds 1 zinc ion per subunit. In the homodimer, two zinc ions are bound between subunits.</text>
</comment>
<dbReference type="SUPFAM" id="SSF54593">
    <property type="entry name" value="Glyoxalase/Bleomycin resistance protein/Dihydroxybiphenyl dioxygenase"/>
    <property type="match status" value="1"/>
</dbReference>
<keyword evidence="6 9" id="KW-0456">Lyase</keyword>
<dbReference type="EMBL" id="LGAV01000007">
    <property type="protein sequence ID" value="KOS13080.1"/>
    <property type="molecule type" value="Genomic_DNA"/>
</dbReference>
<comment type="catalytic activity">
    <reaction evidence="9">
        <text>(R)-S-lactoylglutathione = methylglyoxal + glutathione</text>
        <dbReference type="Rhea" id="RHEA:19069"/>
        <dbReference type="ChEBI" id="CHEBI:17158"/>
        <dbReference type="ChEBI" id="CHEBI:57474"/>
        <dbReference type="ChEBI" id="CHEBI:57925"/>
        <dbReference type="EC" id="4.4.1.5"/>
    </reaction>
</comment>
<evidence type="ECO:0000256" key="6">
    <source>
        <dbReference type="ARBA" id="ARBA00023239"/>
    </source>
</evidence>
<evidence type="ECO:0000256" key="4">
    <source>
        <dbReference type="ARBA" id="ARBA00022723"/>
    </source>
</evidence>
<dbReference type="PROSITE" id="PS51819">
    <property type="entry name" value="VOC"/>
    <property type="match status" value="1"/>
</dbReference>
<dbReference type="PROSITE" id="PS00935">
    <property type="entry name" value="GLYOXALASE_I_2"/>
    <property type="match status" value="1"/>
</dbReference>